<dbReference type="EMBL" id="KZ269995">
    <property type="protein sequence ID" value="OZC09365.1"/>
    <property type="molecule type" value="Genomic_DNA"/>
</dbReference>
<evidence type="ECO:0000256" key="1">
    <source>
        <dbReference type="SAM" id="MobiDB-lite"/>
    </source>
</evidence>
<organism evidence="2 3">
    <name type="scientific">Onchocerca flexuosa</name>
    <dbReference type="NCBI Taxonomy" id="387005"/>
    <lineage>
        <taxon>Eukaryota</taxon>
        <taxon>Metazoa</taxon>
        <taxon>Ecdysozoa</taxon>
        <taxon>Nematoda</taxon>
        <taxon>Chromadorea</taxon>
        <taxon>Rhabditida</taxon>
        <taxon>Spirurina</taxon>
        <taxon>Spiruromorpha</taxon>
        <taxon>Filarioidea</taxon>
        <taxon>Onchocercidae</taxon>
        <taxon>Onchocerca</taxon>
    </lineage>
</organism>
<name>A0A238BX75_9BILA</name>
<sequence>MTERVDEGSMSSSVKVQTDQVTRQTDEEERIEEKIDDVVLKKMLEKGDWTTVEKKEGPVSSSIQSQTDLVVRGTDEKVVIQKKAEKIMEEDVEQEGSISFSIQPQQTDFDQSTSTNWKLNASFSPSMLMKTDQVTHRSVTDITNATGVTRMELIKMISELPAVRQNKTGKDRPYETEEIISTSEIVPMKVLFEKKRLDVAKKTNPNDIYIGTHLLTLAPTMVNLPTWDDELQTSNYINLPFERNTSMVEERMEETVGEIDRTQEELVNILKKGTMTNDSEINFVETSSNTPSDDVKFQMIKIETAKSKSTKINVLADVSESDRKHDVYKILRETLEANTTATKLPDKKKTTIQVYWNGSLENETISNDTISMMKYEFGGMIFKNDYTTLRNKKVVENDRQKLVSI</sequence>
<dbReference type="OrthoDB" id="5861617at2759"/>
<keyword evidence="3" id="KW-1185">Reference proteome</keyword>
<accession>A0A238BX75</accession>
<gene>
    <name evidence="2" type="ORF">X798_03707</name>
</gene>
<evidence type="ECO:0000313" key="3">
    <source>
        <dbReference type="Proteomes" id="UP000242913"/>
    </source>
</evidence>
<feature type="region of interest" description="Disordered" evidence="1">
    <location>
        <begin position="1"/>
        <end position="30"/>
    </location>
</feature>
<evidence type="ECO:0000313" key="2">
    <source>
        <dbReference type="EMBL" id="OZC09365.1"/>
    </source>
</evidence>
<dbReference type="Proteomes" id="UP000242913">
    <property type="component" value="Unassembled WGS sequence"/>
</dbReference>
<proteinExistence type="predicted"/>
<reference evidence="2 3" key="1">
    <citation type="submission" date="2015-12" db="EMBL/GenBank/DDBJ databases">
        <title>Draft genome of the nematode, Onchocerca flexuosa.</title>
        <authorList>
            <person name="Mitreva M."/>
        </authorList>
    </citation>
    <scope>NUCLEOTIDE SEQUENCE [LARGE SCALE GENOMIC DNA]</scope>
    <source>
        <strain evidence="2">Red Deer</strain>
    </source>
</reference>
<feature type="compositionally biased region" description="Polar residues" evidence="1">
    <location>
        <begin position="9"/>
        <end position="23"/>
    </location>
</feature>
<dbReference type="AlphaFoldDB" id="A0A238BX75"/>
<protein>
    <submittedName>
        <fullName evidence="2">Uncharacterized protein</fullName>
    </submittedName>
</protein>